<dbReference type="SUPFAM" id="SSF53850">
    <property type="entry name" value="Periplasmic binding protein-like II"/>
    <property type="match status" value="1"/>
</dbReference>
<accession>A0A1H6FG56</accession>
<evidence type="ECO:0000256" key="1">
    <source>
        <dbReference type="SAM" id="SignalP"/>
    </source>
</evidence>
<dbReference type="Gene3D" id="3.40.190.10">
    <property type="entry name" value="Periplasmic binding protein-like II"/>
    <property type="match status" value="2"/>
</dbReference>
<organism evidence="2 3">
    <name type="scientific">Candidatus Venteria ishoeyi</name>
    <dbReference type="NCBI Taxonomy" id="1899563"/>
    <lineage>
        <taxon>Bacteria</taxon>
        <taxon>Pseudomonadati</taxon>
        <taxon>Pseudomonadota</taxon>
        <taxon>Gammaproteobacteria</taxon>
        <taxon>Thiotrichales</taxon>
        <taxon>Thiotrichaceae</taxon>
        <taxon>Venteria</taxon>
    </lineage>
</organism>
<keyword evidence="1" id="KW-0732">Signal</keyword>
<dbReference type="OrthoDB" id="5343002at2"/>
<feature type="signal peptide" evidence="1">
    <location>
        <begin position="1"/>
        <end position="24"/>
    </location>
</feature>
<reference evidence="2 3" key="1">
    <citation type="submission" date="2016-10" db="EMBL/GenBank/DDBJ databases">
        <authorList>
            <person name="de Groot N.N."/>
        </authorList>
    </citation>
    <scope>NUCLEOTIDE SEQUENCE [LARGE SCALE GENOMIC DNA]</scope>
    <source>
        <strain evidence="2">MBHS1</strain>
    </source>
</reference>
<dbReference type="Pfam" id="PF12974">
    <property type="entry name" value="Phosphonate-bd"/>
    <property type="match status" value="1"/>
</dbReference>
<dbReference type="PANTHER" id="PTHR35841:SF1">
    <property type="entry name" value="PHOSPHONATES-BINDING PERIPLASMIC PROTEIN"/>
    <property type="match status" value="1"/>
</dbReference>
<sequence>MKIIIFQRFIYCFLPCIFISTAHAAETVYRMGVVPQFDHRRIQAIWQPIIDHVAQSSGVQLKLEGSPDIPQFEKNFSTGNFDLAYMNPYHLLIAHQKQGYKPLIRDTGRSLYGIIVVHKDSPLQKIEDLAGKTIAFPAPNALGAALIPRAEFTHKFHIDVNPRYVRSHTSVYLNVAMGQAAAGGGVQKTLEQQKPEIRNKLRILYQTTAIAPHPIAIHPRVPAAIRKKITNALLQLGASKEGRVILNKVPIKTIGRATLMDYEALKNMGLEDFYVR</sequence>
<name>A0A1H6FG56_9GAMM</name>
<dbReference type="PANTHER" id="PTHR35841">
    <property type="entry name" value="PHOSPHONATES-BINDING PERIPLASMIC PROTEIN"/>
    <property type="match status" value="1"/>
</dbReference>
<dbReference type="AlphaFoldDB" id="A0A1H6FG56"/>
<gene>
    <name evidence="2" type="ORF">MBHS_04935</name>
</gene>
<proteinExistence type="predicted"/>
<evidence type="ECO:0000313" key="3">
    <source>
        <dbReference type="Proteomes" id="UP000236724"/>
    </source>
</evidence>
<dbReference type="EMBL" id="FMSV02000557">
    <property type="protein sequence ID" value="SEH09042.1"/>
    <property type="molecule type" value="Genomic_DNA"/>
</dbReference>
<keyword evidence="3" id="KW-1185">Reference proteome</keyword>
<evidence type="ECO:0000313" key="2">
    <source>
        <dbReference type="EMBL" id="SEH09042.1"/>
    </source>
</evidence>
<feature type="chain" id="PRO_5014938737" evidence="1">
    <location>
        <begin position="25"/>
        <end position="276"/>
    </location>
</feature>
<protein>
    <submittedName>
        <fullName evidence="2">ABC transporter, phosphonate, periplasmic substrate-binding protein</fullName>
    </submittedName>
</protein>
<dbReference type="Proteomes" id="UP000236724">
    <property type="component" value="Unassembled WGS sequence"/>
</dbReference>